<organism evidence="2 3">
    <name type="scientific">Aegilops tauschii subsp. strangulata</name>
    <name type="common">Goatgrass</name>
    <dbReference type="NCBI Taxonomy" id="200361"/>
    <lineage>
        <taxon>Eukaryota</taxon>
        <taxon>Viridiplantae</taxon>
        <taxon>Streptophyta</taxon>
        <taxon>Embryophyta</taxon>
        <taxon>Tracheophyta</taxon>
        <taxon>Spermatophyta</taxon>
        <taxon>Magnoliopsida</taxon>
        <taxon>Liliopsida</taxon>
        <taxon>Poales</taxon>
        <taxon>Poaceae</taxon>
        <taxon>BOP clade</taxon>
        <taxon>Pooideae</taxon>
        <taxon>Triticodae</taxon>
        <taxon>Triticeae</taxon>
        <taxon>Triticinae</taxon>
        <taxon>Aegilops</taxon>
    </lineage>
</organism>
<evidence type="ECO:0000313" key="3">
    <source>
        <dbReference type="Proteomes" id="UP000015105"/>
    </source>
</evidence>
<feature type="compositionally biased region" description="Polar residues" evidence="1">
    <location>
        <begin position="38"/>
        <end position="51"/>
    </location>
</feature>
<reference evidence="2" key="5">
    <citation type="journal article" date="2021" name="G3 (Bethesda)">
        <title>Aegilops tauschii genome assembly Aet v5.0 features greater sequence contiguity and improved annotation.</title>
        <authorList>
            <person name="Wang L."/>
            <person name="Zhu T."/>
            <person name="Rodriguez J.C."/>
            <person name="Deal K.R."/>
            <person name="Dubcovsky J."/>
            <person name="McGuire P.E."/>
            <person name="Lux T."/>
            <person name="Spannagl M."/>
            <person name="Mayer K.F.X."/>
            <person name="Baldrich P."/>
            <person name="Meyers B.C."/>
            <person name="Huo N."/>
            <person name="Gu Y.Q."/>
            <person name="Zhou H."/>
            <person name="Devos K.M."/>
            <person name="Bennetzen J.L."/>
            <person name="Unver T."/>
            <person name="Budak H."/>
            <person name="Gulick P.J."/>
            <person name="Galiba G."/>
            <person name="Kalapos B."/>
            <person name="Nelson D.R."/>
            <person name="Li P."/>
            <person name="You F.M."/>
            <person name="Luo M.C."/>
            <person name="Dvorak J."/>
        </authorList>
    </citation>
    <scope>NUCLEOTIDE SEQUENCE [LARGE SCALE GENOMIC DNA]</scope>
    <source>
        <strain evidence="2">cv. AL8/78</strain>
    </source>
</reference>
<evidence type="ECO:0000256" key="1">
    <source>
        <dbReference type="SAM" id="MobiDB-lite"/>
    </source>
</evidence>
<dbReference type="EnsemblPlants" id="AET5Gv20505000.3">
    <property type="protein sequence ID" value="AET5Gv20505000.3"/>
    <property type="gene ID" value="AET5Gv20505000"/>
</dbReference>
<dbReference type="AlphaFoldDB" id="A0A453KSZ7"/>
<feature type="region of interest" description="Disordered" evidence="1">
    <location>
        <begin position="26"/>
        <end position="55"/>
    </location>
</feature>
<name>A0A453KSZ7_AEGTS</name>
<protein>
    <submittedName>
        <fullName evidence="2">Uncharacterized protein</fullName>
    </submittedName>
</protein>
<reference evidence="2" key="3">
    <citation type="journal article" date="2017" name="Nature">
        <title>Genome sequence of the progenitor of the wheat D genome Aegilops tauschii.</title>
        <authorList>
            <person name="Luo M.C."/>
            <person name="Gu Y.Q."/>
            <person name="Puiu D."/>
            <person name="Wang H."/>
            <person name="Twardziok S.O."/>
            <person name="Deal K.R."/>
            <person name="Huo N."/>
            <person name="Zhu T."/>
            <person name="Wang L."/>
            <person name="Wang Y."/>
            <person name="McGuire P.E."/>
            <person name="Liu S."/>
            <person name="Long H."/>
            <person name="Ramasamy R.K."/>
            <person name="Rodriguez J.C."/>
            <person name="Van S.L."/>
            <person name="Yuan L."/>
            <person name="Wang Z."/>
            <person name="Xia Z."/>
            <person name="Xiao L."/>
            <person name="Anderson O.D."/>
            <person name="Ouyang S."/>
            <person name="Liang Y."/>
            <person name="Zimin A.V."/>
            <person name="Pertea G."/>
            <person name="Qi P."/>
            <person name="Bennetzen J.L."/>
            <person name="Dai X."/>
            <person name="Dawson M.W."/>
            <person name="Muller H.G."/>
            <person name="Kugler K."/>
            <person name="Rivarola-Duarte L."/>
            <person name="Spannagl M."/>
            <person name="Mayer K.F.X."/>
            <person name="Lu F.H."/>
            <person name="Bevan M.W."/>
            <person name="Leroy P."/>
            <person name="Li P."/>
            <person name="You F.M."/>
            <person name="Sun Q."/>
            <person name="Liu Z."/>
            <person name="Lyons E."/>
            <person name="Wicker T."/>
            <person name="Salzberg S.L."/>
            <person name="Devos K.M."/>
            <person name="Dvorak J."/>
        </authorList>
    </citation>
    <scope>NUCLEOTIDE SEQUENCE [LARGE SCALE GENOMIC DNA]</scope>
    <source>
        <strain evidence="2">cv. AL8/78</strain>
    </source>
</reference>
<dbReference type="Gramene" id="AET5Gv20505000.3">
    <property type="protein sequence ID" value="AET5Gv20505000.3"/>
    <property type="gene ID" value="AET5Gv20505000"/>
</dbReference>
<reference evidence="2" key="4">
    <citation type="submission" date="2019-03" db="UniProtKB">
        <authorList>
            <consortium name="EnsemblPlants"/>
        </authorList>
    </citation>
    <scope>IDENTIFICATION</scope>
</reference>
<sequence>CSATPHSVTIGQTVGSSVVPRGVVNCQTPVQNQPPPSGTSNAAASDASTMVNPAEKMFQPDSRLEALSQDSSVRGYWFKCVVLKRNEQNDKI</sequence>
<reference evidence="3" key="1">
    <citation type="journal article" date="2014" name="Science">
        <title>Ancient hybridizations among the ancestral genomes of bread wheat.</title>
        <authorList>
            <consortium name="International Wheat Genome Sequencing Consortium,"/>
            <person name="Marcussen T."/>
            <person name="Sandve S.R."/>
            <person name="Heier L."/>
            <person name="Spannagl M."/>
            <person name="Pfeifer M."/>
            <person name="Jakobsen K.S."/>
            <person name="Wulff B.B."/>
            <person name="Steuernagel B."/>
            <person name="Mayer K.F."/>
            <person name="Olsen O.A."/>
        </authorList>
    </citation>
    <scope>NUCLEOTIDE SEQUENCE [LARGE SCALE GENOMIC DNA]</scope>
    <source>
        <strain evidence="3">cv. AL8/78</strain>
    </source>
</reference>
<accession>A0A453KSZ7</accession>
<evidence type="ECO:0000313" key="2">
    <source>
        <dbReference type="EnsemblPlants" id="AET5Gv20505000.3"/>
    </source>
</evidence>
<keyword evidence="3" id="KW-1185">Reference proteome</keyword>
<proteinExistence type="predicted"/>
<reference evidence="3" key="2">
    <citation type="journal article" date="2017" name="Nat. Plants">
        <title>The Aegilops tauschii genome reveals multiple impacts of transposons.</title>
        <authorList>
            <person name="Zhao G."/>
            <person name="Zou C."/>
            <person name="Li K."/>
            <person name="Wang K."/>
            <person name="Li T."/>
            <person name="Gao L."/>
            <person name="Zhang X."/>
            <person name="Wang H."/>
            <person name="Yang Z."/>
            <person name="Liu X."/>
            <person name="Jiang W."/>
            <person name="Mao L."/>
            <person name="Kong X."/>
            <person name="Jiao Y."/>
            <person name="Jia J."/>
        </authorList>
    </citation>
    <scope>NUCLEOTIDE SEQUENCE [LARGE SCALE GENOMIC DNA]</scope>
    <source>
        <strain evidence="3">cv. AL8/78</strain>
    </source>
</reference>
<dbReference type="Proteomes" id="UP000015105">
    <property type="component" value="Chromosome 5D"/>
</dbReference>